<reference evidence="4" key="1">
    <citation type="submission" date="2023-07" db="EMBL/GenBank/DDBJ databases">
        <title>Novel species isolated from saline lakes on Tibetan Plateau.</title>
        <authorList>
            <person name="Lu H."/>
        </authorList>
    </citation>
    <scope>NUCLEOTIDE SEQUENCE [LARGE SCALE GENOMIC DNA]</scope>
    <source>
        <strain evidence="4">CAK8W</strain>
    </source>
</reference>
<dbReference type="EMBL" id="JAIQZE010000003">
    <property type="protein sequence ID" value="MBZ9778257.1"/>
    <property type="molecule type" value="Genomic_DNA"/>
</dbReference>
<evidence type="ECO:0000256" key="1">
    <source>
        <dbReference type="ARBA" id="ARBA00022729"/>
    </source>
</evidence>
<dbReference type="Pfam" id="PF13778">
    <property type="entry name" value="DUF4174"/>
    <property type="match status" value="1"/>
</dbReference>
<evidence type="ECO:0000259" key="2">
    <source>
        <dbReference type="Pfam" id="PF13778"/>
    </source>
</evidence>
<organism evidence="3 4">
    <name type="scientific">Psychroflexus longus</name>
    <dbReference type="NCBI Taxonomy" id="2873596"/>
    <lineage>
        <taxon>Bacteria</taxon>
        <taxon>Pseudomonadati</taxon>
        <taxon>Bacteroidota</taxon>
        <taxon>Flavobacteriia</taxon>
        <taxon>Flavobacteriales</taxon>
        <taxon>Flavobacteriaceae</taxon>
        <taxon>Psychroflexus</taxon>
    </lineage>
</organism>
<proteinExistence type="predicted"/>
<dbReference type="InterPro" id="IPR025232">
    <property type="entry name" value="DUF4174"/>
</dbReference>
<evidence type="ECO:0000313" key="4">
    <source>
        <dbReference type="Proteomes" id="UP001199314"/>
    </source>
</evidence>
<keyword evidence="4" id="KW-1185">Reference proteome</keyword>
<name>A0ABS7XH20_9FLAO</name>
<comment type="caution">
    <text evidence="3">The sequence shown here is derived from an EMBL/GenBank/DDBJ whole genome shotgun (WGS) entry which is preliminary data.</text>
</comment>
<dbReference type="Proteomes" id="UP001199314">
    <property type="component" value="Unassembled WGS sequence"/>
</dbReference>
<evidence type="ECO:0000313" key="3">
    <source>
        <dbReference type="EMBL" id="MBZ9778257.1"/>
    </source>
</evidence>
<gene>
    <name evidence="3" type="ORF">LB452_04905</name>
</gene>
<feature type="domain" description="DUF4174" evidence="2">
    <location>
        <begin position="21"/>
        <end position="129"/>
    </location>
</feature>
<protein>
    <submittedName>
        <fullName evidence="3">DUF4174 domain-containing protein</fullName>
    </submittedName>
</protein>
<keyword evidence="1" id="KW-0732">Signal</keyword>
<dbReference type="RefSeq" id="WP_224460611.1">
    <property type="nucleotide sequence ID" value="NZ_JAIQZE010000003.1"/>
</dbReference>
<accession>A0ABS7XH20</accession>
<sequence>MKLALSIILFSFMSTPQGFNDRRIIVIVSSEQNLEIQNQIDLLEKNSMELEKRRLAVYTIIDGKVEPIINPSERSEKFLNDNKSDYSATLNPKTYLIGLDKSVKQTFTDFIQPQQIFNLVDRMPMRQAEMRRN</sequence>